<gene>
    <name evidence="1" type="ORF">OXPF_13490</name>
</gene>
<dbReference type="InterPro" id="IPR021338">
    <property type="entry name" value="DUF2953"/>
</dbReference>
<evidence type="ECO:0008006" key="3">
    <source>
        <dbReference type="Google" id="ProtNLM"/>
    </source>
</evidence>
<comment type="caution">
    <text evidence="1">The sequence shown here is derived from an EMBL/GenBank/DDBJ whole genome shotgun (WGS) entry which is preliminary data.</text>
</comment>
<dbReference type="EMBL" id="LKET01000028">
    <property type="protein sequence ID" value="KPU44871.1"/>
    <property type="molecule type" value="Genomic_DNA"/>
</dbReference>
<reference evidence="1 2" key="1">
    <citation type="submission" date="2015-09" db="EMBL/GenBank/DDBJ databases">
        <title>Genome sequence of Oxobacter pfennigii DSM 3222.</title>
        <authorList>
            <person name="Poehlein A."/>
            <person name="Bengelsdorf F.R."/>
            <person name="Schiel-Bengelsdorf B."/>
            <person name="Duerre P."/>
            <person name="Daniel R."/>
        </authorList>
    </citation>
    <scope>NUCLEOTIDE SEQUENCE [LARGE SCALE GENOMIC DNA]</scope>
    <source>
        <strain evidence="1 2">DSM 3222</strain>
    </source>
</reference>
<dbReference type="Pfam" id="PF11167">
    <property type="entry name" value="DUF2953"/>
    <property type="match status" value="1"/>
</dbReference>
<dbReference type="AlphaFoldDB" id="A0A0P8WQQ2"/>
<proteinExistence type="predicted"/>
<keyword evidence="2" id="KW-1185">Reference proteome</keyword>
<name>A0A0P8WQQ2_9CLOT</name>
<accession>A0A0P8WQQ2</accession>
<dbReference type="Proteomes" id="UP000050326">
    <property type="component" value="Unassembled WGS sequence"/>
</dbReference>
<organism evidence="1 2">
    <name type="scientific">Oxobacter pfennigii</name>
    <dbReference type="NCBI Taxonomy" id="36849"/>
    <lineage>
        <taxon>Bacteria</taxon>
        <taxon>Bacillati</taxon>
        <taxon>Bacillota</taxon>
        <taxon>Clostridia</taxon>
        <taxon>Eubacteriales</taxon>
        <taxon>Clostridiaceae</taxon>
        <taxon>Oxobacter</taxon>
    </lineage>
</organism>
<evidence type="ECO:0000313" key="2">
    <source>
        <dbReference type="Proteomes" id="UP000050326"/>
    </source>
</evidence>
<protein>
    <recommendedName>
        <fullName evidence="3">DUF2953 domain-containing protein</fullName>
    </recommendedName>
</protein>
<sequence>MYIYFLFILLLLFSILLFNNTYTEIIFHRMNNDDHLEINVMLFFKLIKLRFKIPYIEVMMKKGLKPAVKVKSEVSKISENKSLLTFDELKKIYDKFKIYYPKYKKILDYIISKTSIQSLIWNSKIGIGDAALTALASGAAWALKGNIMAFIMAKKNPSKIYFHVHPDYYRVLFETDFNCIISIRIANIIIAGIKIVCVFIINKIKGGEGYERSSNSRSDENYHG</sequence>
<evidence type="ECO:0000313" key="1">
    <source>
        <dbReference type="EMBL" id="KPU44871.1"/>
    </source>
</evidence>
<dbReference type="STRING" id="36849.OXPF_13490"/>